<dbReference type="OrthoDB" id="1299653at2759"/>
<dbReference type="STRING" id="3885.V7AI12"/>
<feature type="non-terminal residue" evidence="8">
    <location>
        <position position="1"/>
    </location>
</feature>
<dbReference type="CDD" id="cd14702">
    <property type="entry name" value="bZIP_plant_GBF1"/>
    <property type="match status" value="1"/>
</dbReference>
<dbReference type="PANTHER" id="PTHR47693">
    <property type="entry name" value="BZIP TRANSCRIPTION FACTOR RISBZ3-RELATED"/>
    <property type="match status" value="1"/>
</dbReference>
<keyword evidence="5" id="KW-0539">Nucleus</keyword>
<organism evidence="8 9">
    <name type="scientific">Phaseolus vulgaris</name>
    <name type="common">Kidney bean</name>
    <name type="synonym">French bean</name>
    <dbReference type="NCBI Taxonomy" id="3885"/>
    <lineage>
        <taxon>Eukaryota</taxon>
        <taxon>Viridiplantae</taxon>
        <taxon>Streptophyta</taxon>
        <taxon>Embryophyta</taxon>
        <taxon>Tracheophyta</taxon>
        <taxon>Spermatophyta</taxon>
        <taxon>Magnoliopsida</taxon>
        <taxon>eudicotyledons</taxon>
        <taxon>Gunneridae</taxon>
        <taxon>Pentapetalae</taxon>
        <taxon>rosids</taxon>
        <taxon>fabids</taxon>
        <taxon>Fabales</taxon>
        <taxon>Fabaceae</taxon>
        <taxon>Papilionoideae</taxon>
        <taxon>50 kb inversion clade</taxon>
        <taxon>NPAAA clade</taxon>
        <taxon>indigoferoid/millettioid clade</taxon>
        <taxon>Phaseoleae</taxon>
        <taxon>Phaseolus</taxon>
    </lineage>
</organism>
<evidence type="ECO:0000256" key="5">
    <source>
        <dbReference type="ARBA" id="ARBA00023242"/>
    </source>
</evidence>
<dbReference type="EMBL" id="CM002298">
    <property type="protein sequence ID" value="ESW04513.1"/>
    <property type="molecule type" value="Genomic_DNA"/>
</dbReference>
<accession>V7AI12</accession>
<dbReference type="InterPro" id="IPR004827">
    <property type="entry name" value="bZIP"/>
</dbReference>
<keyword evidence="2" id="KW-0805">Transcription regulation</keyword>
<keyword evidence="3" id="KW-0238">DNA-binding</keyword>
<comment type="subcellular location">
    <subcellularLocation>
        <location evidence="1">Nucleus</location>
    </subcellularLocation>
</comment>
<evidence type="ECO:0000256" key="1">
    <source>
        <dbReference type="ARBA" id="ARBA00004123"/>
    </source>
</evidence>
<feature type="coiled-coil region" evidence="6">
    <location>
        <begin position="35"/>
        <end position="69"/>
    </location>
</feature>
<name>V7AI12_PHAVU</name>
<evidence type="ECO:0000256" key="6">
    <source>
        <dbReference type="SAM" id="Coils"/>
    </source>
</evidence>
<evidence type="ECO:0000256" key="3">
    <source>
        <dbReference type="ARBA" id="ARBA00023125"/>
    </source>
</evidence>
<dbReference type="SMR" id="V7AI12"/>
<dbReference type="Gramene" id="ESW04513">
    <property type="protein sequence ID" value="ESW04513"/>
    <property type="gene ID" value="PHAVU_011G101200g"/>
</dbReference>
<dbReference type="Gene3D" id="1.20.5.170">
    <property type="match status" value="1"/>
</dbReference>
<keyword evidence="9" id="KW-1185">Reference proteome</keyword>
<evidence type="ECO:0000313" key="8">
    <source>
        <dbReference type="EMBL" id="ESW04513.1"/>
    </source>
</evidence>
<keyword evidence="4" id="KW-0804">Transcription</keyword>
<gene>
    <name evidence="8" type="ORF">PHAVU_011G101200g</name>
</gene>
<evidence type="ECO:0000313" key="9">
    <source>
        <dbReference type="Proteomes" id="UP000000226"/>
    </source>
</evidence>
<dbReference type="InterPro" id="IPR045314">
    <property type="entry name" value="bZIP_plant_GBF1"/>
</dbReference>
<dbReference type="GO" id="GO:0003677">
    <property type="term" value="F:DNA binding"/>
    <property type="evidence" value="ECO:0007669"/>
    <property type="project" value="UniProtKB-KW"/>
</dbReference>
<evidence type="ECO:0000256" key="2">
    <source>
        <dbReference type="ARBA" id="ARBA00023015"/>
    </source>
</evidence>
<dbReference type="PANTHER" id="PTHR47693:SF1">
    <property type="entry name" value="BZIP TRANSCRIPTION FACTOR RISBZ3"/>
    <property type="match status" value="1"/>
</dbReference>
<dbReference type="SUPFAM" id="SSF57959">
    <property type="entry name" value="Leucine zipper domain"/>
    <property type="match status" value="1"/>
</dbReference>
<sequence>HQSILFNNNYERSTTVETTHLKRKNFIRQSAIRSIRRKQAHLADLEWQVKRLRQENSHLFNQLNDASQQFRDANTNNRVLKSDVEALITEVKLVEEMVRRGTITPFNNQILPSQTQLSTGSVLNTNMSTQTSCWNYAFYMGVSS</sequence>
<dbReference type="AlphaFoldDB" id="V7AI12"/>
<dbReference type="Proteomes" id="UP000000226">
    <property type="component" value="Chromosome 11"/>
</dbReference>
<dbReference type="SMART" id="SM00338">
    <property type="entry name" value="BRLZ"/>
    <property type="match status" value="1"/>
</dbReference>
<dbReference type="GO" id="GO:0003700">
    <property type="term" value="F:DNA-binding transcription factor activity"/>
    <property type="evidence" value="ECO:0007669"/>
    <property type="project" value="InterPro"/>
</dbReference>
<dbReference type="InterPro" id="IPR044168">
    <property type="entry name" value="RISBZ3/4/5"/>
</dbReference>
<evidence type="ECO:0000259" key="7">
    <source>
        <dbReference type="SMART" id="SM00338"/>
    </source>
</evidence>
<dbReference type="GO" id="GO:0005634">
    <property type="term" value="C:nucleus"/>
    <property type="evidence" value="ECO:0007669"/>
    <property type="project" value="UniProtKB-SubCell"/>
</dbReference>
<reference evidence="9" key="1">
    <citation type="journal article" date="2014" name="Nat. Genet.">
        <title>A reference genome for common bean and genome-wide analysis of dual domestications.</title>
        <authorList>
            <person name="Schmutz J."/>
            <person name="McClean P.E."/>
            <person name="Mamidi S."/>
            <person name="Wu G.A."/>
            <person name="Cannon S.B."/>
            <person name="Grimwood J."/>
            <person name="Jenkins J."/>
            <person name="Shu S."/>
            <person name="Song Q."/>
            <person name="Chavarro C."/>
            <person name="Torres-Torres M."/>
            <person name="Geffroy V."/>
            <person name="Moghaddam S.M."/>
            <person name="Gao D."/>
            <person name="Abernathy B."/>
            <person name="Barry K."/>
            <person name="Blair M."/>
            <person name="Brick M.A."/>
            <person name="Chovatia M."/>
            <person name="Gepts P."/>
            <person name="Goodstein D.M."/>
            <person name="Gonzales M."/>
            <person name="Hellsten U."/>
            <person name="Hyten D.L."/>
            <person name="Jia G."/>
            <person name="Kelly J.D."/>
            <person name="Kudrna D."/>
            <person name="Lee R."/>
            <person name="Richard M.M."/>
            <person name="Miklas P.N."/>
            <person name="Osorno J.M."/>
            <person name="Rodrigues J."/>
            <person name="Thareau V."/>
            <person name="Urrea C.A."/>
            <person name="Wang M."/>
            <person name="Yu Y."/>
            <person name="Zhang M."/>
            <person name="Wing R.A."/>
            <person name="Cregan P.B."/>
            <person name="Rokhsar D.S."/>
            <person name="Jackson S.A."/>
        </authorList>
    </citation>
    <scope>NUCLEOTIDE SEQUENCE [LARGE SCALE GENOMIC DNA]</scope>
    <source>
        <strain evidence="9">cv. G19833</strain>
    </source>
</reference>
<evidence type="ECO:0000256" key="4">
    <source>
        <dbReference type="ARBA" id="ARBA00023163"/>
    </source>
</evidence>
<feature type="domain" description="BZIP" evidence="7">
    <location>
        <begin position="13"/>
        <end position="79"/>
    </location>
</feature>
<protein>
    <recommendedName>
        <fullName evidence="7">BZIP domain-containing protein</fullName>
    </recommendedName>
</protein>
<keyword evidence="6" id="KW-0175">Coiled coil</keyword>
<dbReference type="InterPro" id="IPR046347">
    <property type="entry name" value="bZIP_sf"/>
</dbReference>
<proteinExistence type="predicted"/>